<evidence type="ECO:0000313" key="3">
    <source>
        <dbReference type="Proteomes" id="UP000703269"/>
    </source>
</evidence>
<keyword evidence="3" id="KW-1185">Reference proteome</keyword>
<gene>
    <name evidence="2" type="ORF">PsYK624_136350</name>
</gene>
<protein>
    <submittedName>
        <fullName evidence="2">Uncharacterized protein</fullName>
    </submittedName>
</protein>
<sequence length="92" mass="9604">MGLITASRGLSPLPHPPPPAYLPLAASDALLAAQHAQRDPAVHKHAVGHPEPGPYSLASTSIAQKDNPEYPARFQTSIPPSLPRGAAPDYIA</sequence>
<feature type="region of interest" description="Disordered" evidence="1">
    <location>
        <begin position="33"/>
        <end position="92"/>
    </location>
</feature>
<dbReference type="Proteomes" id="UP000703269">
    <property type="component" value="Unassembled WGS sequence"/>
</dbReference>
<evidence type="ECO:0000256" key="1">
    <source>
        <dbReference type="SAM" id="MobiDB-lite"/>
    </source>
</evidence>
<reference evidence="2 3" key="1">
    <citation type="submission" date="2021-08" db="EMBL/GenBank/DDBJ databases">
        <title>Draft Genome Sequence of Phanerochaete sordida strain YK-624.</title>
        <authorList>
            <person name="Mori T."/>
            <person name="Dohra H."/>
            <person name="Suzuki T."/>
            <person name="Kawagishi H."/>
            <person name="Hirai H."/>
        </authorList>
    </citation>
    <scope>NUCLEOTIDE SEQUENCE [LARGE SCALE GENOMIC DNA]</scope>
    <source>
        <strain evidence="2 3">YK-624</strain>
    </source>
</reference>
<dbReference type="AlphaFoldDB" id="A0A9P3GKZ5"/>
<evidence type="ECO:0000313" key="2">
    <source>
        <dbReference type="EMBL" id="GJE97417.1"/>
    </source>
</evidence>
<accession>A0A9P3GKZ5</accession>
<name>A0A9P3GKZ5_9APHY</name>
<dbReference type="EMBL" id="BPQB01000071">
    <property type="protein sequence ID" value="GJE97417.1"/>
    <property type="molecule type" value="Genomic_DNA"/>
</dbReference>
<organism evidence="2 3">
    <name type="scientific">Phanerochaete sordida</name>
    <dbReference type="NCBI Taxonomy" id="48140"/>
    <lineage>
        <taxon>Eukaryota</taxon>
        <taxon>Fungi</taxon>
        <taxon>Dikarya</taxon>
        <taxon>Basidiomycota</taxon>
        <taxon>Agaricomycotina</taxon>
        <taxon>Agaricomycetes</taxon>
        <taxon>Polyporales</taxon>
        <taxon>Phanerochaetaceae</taxon>
        <taxon>Phanerochaete</taxon>
    </lineage>
</organism>
<comment type="caution">
    <text evidence="2">The sequence shown here is derived from an EMBL/GenBank/DDBJ whole genome shotgun (WGS) entry which is preliminary data.</text>
</comment>
<proteinExistence type="predicted"/>